<dbReference type="EMBL" id="ADBJ01000003">
    <property type="protein sequence ID" value="EFA86169.1"/>
    <property type="molecule type" value="Genomic_DNA"/>
</dbReference>
<dbReference type="CDD" id="cd05233">
    <property type="entry name" value="SDR_c"/>
    <property type="match status" value="1"/>
</dbReference>
<dbReference type="RefSeq" id="XP_020438274.1">
    <property type="nucleotide sequence ID" value="XM_020571751.1"/>
</dbReference>
<organism evidence="1 2">
    <name type="scientific">Heterostelium pallidum (strain ATCC 26659 / Pp 5 / PN500)</name>
    <name type="common">Cellular slime mold</name>
    <name type="synonym">Polysphondylium pallidum</name>
    <dbReference type="NCBI Taxonomy" id="670386"/>
    <lineage>
        <taxon>Eukaryota</taxon>
        <taxon>Amoebozoa</taxon>
        <taxon>Evosea</taxon>
        <taxon>Eumycetozoa</taxon>
        <taxon>Dictyostelia</taxon>
        <taxon>Acytosteliales</taxon>
        <taxon>Acytosteliaceae</taxon>
        <taxon>Heterostelium</taxon>
    </lineage>
</organism>
<sequence length="958" mass="110937">MNYGVYILNGKCFPRNERIKNYNNKSRTILRNHLKSIKNQKDRLRAKIKANDVLSSKISKGLIRPKFKRGETITYLRDKEKRNEKRKFTRILRETQSQRTQRLEVFIPSQEGELNTDRAKFLAKQMRDLLHDEKDLMPFILSSIVGQPLNFIQMVHSYLTYDELEDVRSIWLNDRQLAGASNRTMSGIVTNSILLRKFLGQQKSSAMSAFPNQSLMKLFNSKGTMIFDFDQVVAMDKEESRNIVYHSKPAIVISKMDEFKVNFHSFFTNGVLRKVTWESDDVKVVVAGGSVLAALTGSTEDPELYRCYLACEEAIQCLPHVVKQKIRSYLEEDENTFNYHTTKRYHSKAWAKSDIDLFLVCKDTSLVPARIQQLVKEITSCIPVDYKLLRTEHSITILPLYPYRPIQIVTTLLREISDHVLFSDLDCTSFVYDPTIDNIFTLERGLKSLSNRVNIVPPNAKGIKRAFNKLRYNLQEDEGLPYGRKYNSIGDVELKLNENDGVNSVLKSVDDIPEVLTKFPVGWKCDFQKKCYQCERTMGFQKKQVVVCSACRRENQVKWDQWDSIGNISSVEKHAIVTGARNKIGYQAALRLLRSGYNVLVTTRFPHTALVNYKQESDSQLWIDKLQIYGIDFRHLPSVNKFIQYVLKTIPRLDILINNAAQTIRRPRAYYQTIFKEENRLKSLDNAKEKSDQMIISPMERVDNLALIVPISRYRLDCSDMTQIIVNKDDEEQENHQLFPVDMLDEHGDQLDMRSKTTWNNSIEEITMEEMLEVQLINVTVPFMLMSQFMPLMVKSRTAASSSEVVNNNKEWAYVINVTSQEGSFHKEYQNGYHVHTNMAKASLNMMTLSTSEQYIRKRIFICSVDPGWVTKMTTNAKPNGAEAPLSAQDGAARILDPIYSHIKDYQTKHGILYKHFKPSTCSITLILINKRMQCSLHHHHNLNLYFLFKLFIIICYN</sequence>
<dbReference type="PANTHER" id="PTHR43558:SF8">
    <property type="entry name" value="SHORT-CHAIN DEHYDROGENASE_REDUCTASE FAMILY PROTEIN"/>
    <property type="match status" value="1"/>
</dbReference>
<proteinExistence type="predicted"/>
<dbReference type="InterPro" id="IPR002347">
    <property type="entry name" value="SDR_fam"/>
</dbReference>
<gene>
    <name evidence="1" type="ORF">PPL_00731</name>
</gene>
<dbReference type="Gene3D" id="3.40.50.720">
    <property type="entry name" value="NAD(P)-binding Rossmann-like Domain"/>
    <property type="match status" value="2"/>
</dbReference>
<dbReference type="Proteomes" id="UP000001396">
    <property type="component" value="Unassembled WGS sequence"/>
</dbReference>
<dbReference type="SUPFAM" id="SSF51735">
    <property type="entry name" value="NAD(P)-binding Rossmann-fold domains"/>
    <property type="match status" value="1"/>
</dbReference>
<dbReference type="AlphaFoldDB" id="D3AXA0"/>
<dbReference type="PANTHER" id="PTHR43558">
    <property type="entry name" value="REDUCTASE, PUTATIVE (AFU_ORTHOLOGUE AFUA_3G10540)-RELATED"/>
    <property type="match status" value="1"/>
</dbReference>
<comment type="caution">
    <text evidence="1">The sequence shown here is derived from an EMBL/GenBank/DDBJ whole genome shotgun (WGS) entry which is preliminary data.</text>
</comment>
<evidence type="ECO:0000313" key="2">
    <source>
        <dbReference type="Proteomes" id="UP000001396"/>
    </source>
</evidence>
<dbReference type="Pfam" id="PF00106">
    <property type="entry name" value="adh_short"/>
    <property type="match status" value="1"/>
</dbReference>
<dbReference type="InParanoid" id="D3AXA0"/>
<dbReference type="STRING" id="670386.D3AXA0"/>
<name>D3AXA0_HETP5</name>
<keyword evidence="2" id="KW-1185">Reference proteome</keyword>
<evidence type="ECO:0000313" key="1">
    <source>
        <dbReference type="EMBL" id="EFA86169.1"/>
    </source>
</evidence>
<protein>
    <submittedName>
        <fullName evidence="1">Probable short-chain dehydrogenase</fullName>
    </submittedName>
</protein>
<accession>D3AXA0</accession>
<dbReference type="GeneID" id="31356262"/>
<dbReference type="InterPro" id="IPR053354">
    <property type="entry name" value="MGDG_epimerase"/>
</dbReference>
<reference evidence="1 2" key="1">
    <citation type="journal article" date="2011" name="Genome Res.">
        <title>Phylogeny-wide analysis of social amoeba genomes highlights ancient origins for complex intercellular communication.</title>
        <authorList>
            <person name="Heidel A.J."/>
            <person name="Lawal H.M."/>
            <person name="Felder M."/>
            <person name="Schilde C."/>
            <person name="Helps N.R."/>
            <person name="Tunggal B."/>
            <person name="Rivero F."/>
            <person name="John U."/>
            <person name="Schleicher M."/>
            <person name="Eichinger L."/>
            <person name="Platzer M."/>
            <person name="Noegel A.A."/>
            <person name="Schaap P."/>
            <person name="Gloeckner G."/>
        </authorList>
    </citation>
    <scope>NUCLEOTIDE SEQUENCE [LARGE SCALE GENOMIC DNA]</scope>
    <source>
        <strain evidence="2">ATCC 26659 / Pp 5 / PN500</strain>
    </source>
</reference>
<dbReference type="InterPro" id="IPR036291">
    <property type="entry name" value="NAD(P)-bd_dom_sf"/>
</dbReference>